<dbReference type="EMBL" id="AZHE01000007">
    <property type="protein sequence ID" value="KHN98530.1"/>
    <property type="molecule type" value="Genomic_DNA"/>
</dbReference>
<dbReference type="HOGENOM" id="CLU_2740570_0_0_1"/>
<accession>A0A0B2X0A7</accession>
<sequence>MDPHVRPAAPRGRAGLELVAPGAAGPTCADRIEASAGNLDYSNQVGGDADTLATAHGGQVGARKFVQVCSE</sequence>
<comment type="caution">
    <text evidence="1">The sequence shown here is derived from an EMBL/GenBank/DDBJ whole genome shotgun (WGS) entry which is preliminary data.</text>
</comment>
<protein>
    <submittedName>
        <fullName evidence="1">Uncharacterized protein</fullName>
    </submittedName>
</protein>
<dbReference type="AlphaFoldDB" id="A0A0B2X0A7"/>
<dbReference type="Proteomes" id="UP000030816">
    <property type="component" value="Unassembled WGS sequence"/>
</dbReference>
<name>A0A0B2X0A7_METAS</name>
<evidence type="ECO:0000313" key="2">
    <source>
        <dbReference type="Proteomes" id="UP000030816"/>
    </source>
</evidence>
<keyword evidence="2" id="KW-1185">Reference proteome</keyword>
<dbReference type="GeneID" id="63738109"/>
<reference evidence="1 2" key="1">
    <citation type="journal article" date="2014" name="Proc. Natl. Acad. Sci. U.S.A.">
        <title>Trajectory and genomic determinants of fungal-pathogen speciation and host adaptation.</title>
        <authorList>
            <person name="Hu X."/>
            <person name="Xiao G."/>
            <person name="Zheng P."/>
            <person name="Shang Y."/>
            <person name="Su Y."/>
            <person name="Zhang X."/>
            <person name="Liu X."/>
            <person name="Zhan S."/>
            <person name="St Leger R.J."/>
            <person name="Wang C."/>
        </authorList>
    </citation>
    <scope>NUCLEOTIDE SEQUENCE [LARGE SCALE GENOMIC DNA]</scope>
    <source>
        <strain evidence="1 2">ARSEF 1941</strain>
    </source>
</reference>
<organism evidence="1 2">
    <name type="scientific">Metarhizium album (strain ARSEF 1941)</name>
    <dbReference type="NCBI Taxonomy" id="1081103"/>
    <lineage>
        <taxon>Eukaryota</taxon>
        <taxon>Fungi</taxon>
        <taxon>Dikarya</taxon>
        <taxon>Ascomycota</taxon>
        <taxon>Pezizomycotina</taxon>
        <taxon>Sordariomycetes</taxon>
        <taxon>Hypocreomycetidae</taxon>
        <taxon>Hypocreales</taxon>
        <taxon>Clavicipitaceae</taxon>
        <taxon>Metarhizium</taxon>
    </lineage>
</organism>
<proteinExistence type="predicted"/>
<gene>
    <name evidence="1" type="ORF">MAM_03654</name>
</gene>
<dbReference type="RefSeq" id="XP_040679596.1">
    <property type="nucleotide sequence ID" value="XM_040822453.1"/>
</dbReference>
<evidence type="ECO:0000313" key="1">
    <source>
        <dbReference type="EMBL" id="KHN98530.1"/>
    </source>
</evidence>